<evidence type="ECO:0000313" key="2">
    <source>
        <dbReference type="EMBL" id="KIM45873.1"/>
    </source>
</evidence>
<feature type="compositionally biased region" description="Polar residues" evidence="1">
    <location>
        <begin position="277"/>
        <end position="288"/>
    </location>
</feature>
<feature type="compositionally biased region" description="Low complexity" evidence="1">
    <location>
        <begin position="608"/>
        <end position="623"/>
    </location>
</feature>
<feature type="region of interest" description="Disordered" evidence="1">
    <location>
        <begin position="193"/>
        <end position="288"/>
    </location>
</feature>
<feature type="compositionally biased region" description="Polar residues" evidence="1">
    <location>
        <begin position="772"/>
        <end position="796"/>
    </location>
</feature>
<feature type="compositionally biased region" description="Basic and acidic residues" evidence="1">
    <location>
        <begin position="229"/>
        <end position="241"/>
    </location>
</feature>
<dbReference type="HOGENOM" id="CLU_012232_0_0_1"/>
<feature type="region of interest" description="Disordered" evidence="1">
    <location>
        <begin position="699"/>
        <end position="723"/>
    </location>
</feature>
<feature type="compositionally biased region" description="Basic and acidic residues" evidence="1">
    <location>
        <begin position="437"/>
        <end position="450"/>
    </location>
</feature>
<feature type="region of interest" description="Disordered" evidence="1">
    <location>
        <begin position="432"/>
        <end position="649"/>
    </location>
</feature>
<feature type="compositionally biased region" description="Polar residues" evidence="1">
    <location>
        <begin position="575"/>
        <end position="587"/>
    </location>
</feature>
<accession>A0A0C2Y7N2</accession>
<feature type="compositionally biased region" description="Basic residues" evidence="1">
    <location>
        <begin position="58"/>
        <end position="67"/>
    </location>
</feature>
<proteinExistence type="predicted"/>
<feature type="region of interest" description="Disordered" evidence="1">
    <location>
        <begin position="15"/>
        <end position="114"/>
    </location>
</feature>
<feature type="compositionally biased region" description="Polar residues" evidence="1">
    <location>
        <begin position="325"/>
        <end position="345"/>
    </location>
</feature>
<organism evidence="2 3">
    <name type="scientific">Hebeloma cylindrosporum</name>
    <dbReference type="NCBI Taxonomy" id="76867"/>
    <lineage>
        <taxon>Eukaryota</taxon>
        <taxon>Fungi</taxon>
        <taxon>Dikarya</taxon>
        <taxon>Basidiomycota</taxon>
        <taxon>Agaricomycotina</taxon>
        <taxon>Agaricomycetes</taxon>
        <taxon>Agaricomycetidae</taxon>
        <taxon>Agaricales</taxon>
        <taxon>Agaricineae</taxon>
        <taxon>Hymenogastraceae</taxon>
        <taxon>Hebeloma</taxon>
    </lineage>
</organism>
<keyword evidence="3" id="KW-1185">Reference proteome</keyword>
<dbReference type="STRING" id="686832.A0A0C2Y7N2"/>
<reference evidence="2 3" key="1">
    <citation type="submission" date="2014-04" db="EMBL/GenBank/DDBJ databases">
        <authorList>
            <consortium name="DOE Joint Genome Institute"/>
            <person name="Kuo A."/>
            <person name="Gay G."/>
            <person name="Dore J."/>
            <person name="Kohler A."/>
            <person name="Nagy L.G."/>
            <person name="Floudas D."/>
            <person name="Copeland A."/>
            <person name="Barry K.W."/>
            <person name="Cichocki N."/>
            <person name="Veneault-Fourrey C."/>
            <person name="LaButti K."/>
            <person name="Lindquist E.A."/>
            <person name="Lipzen A."/>
            <person name="Lundell T."/>
            <person name="Morin E."/>
            <person name="Murat C."/>
            <person name="Sun H."/>
            <person name="Tunlid A."/>
            <person name="Henrissat B."/>
            <person name="Grigoriev I.V."/>
            <person name="Hibbett D.S."/>
            <person name="Martin F."/>
            <person name="Nordberg H.P."/>
            <person name="Cantor M.N."/>
            <person name="Hua S.X."/>
        </authorList>
    </citation>
    <scope>NUCLEOTIDE SEQUENCE [LARGE SCALE GENOMIC DNA]</scope>
    <source>
        <strain evidence="3">h7</strain>
    </source>
</reference>
<feature type="compositionally biased region" description="Polar residues" evidence="1">
    <location>
        <begin position="596"/>
        <end position="606"/>
    </location>
</feature>
<dbReference type="Proteomes" id="UP000053424">
    <property type="component" value="Unassembled WGS sequence"/>
</dbReference>
<reference evidence="3" key="2">
    <citation type="submission" date="2015-01" db="EMBL/GenBank/DDBJ databases">
        <title>Evolutionary Origins and Diversification of the Mycorrhizal Mutualists.</title>
        <authorList>
            <consortium name="DOE Joint Genome Institute"/>
            <consortium name="Mycorrhizal Genomics Consortium"/>
            <person name="Kohler A."/>
            <person name="Kuo A."/>
            <person name="Nagy L.G."/>
            <person name="Floudas D."/>
            <person name="Copeland A."/>
            <person name="Barry K.W."/>
            <person name="Cichocki N."/>
            <person name="Veneault-Fourrey C."/>
            <person name="LaButti K."/>
            <person name="Lindquist E.A."/>
            <person name="Lipzen A."/>
            <person name="Lundell T."/>
            <person name="Morin E."/>
            <person name="Murat C."/>
            <person name="Riley R."/>
            <person name="Ohm R."/>
            <person name="Sun H."/>
            <person name="Tunlid A."/>
            <person name="Henrissat B."/>
            <person name="Grigoriev I.V."/>
            <person name="Hibbett D.S."/>
            <person name="Martin F."/>
        </authorList>
    </citation>
    <scope>NUCLEOTIDE SEQUENCE [LARGE SCALE GENOMIC DNA]</scope>
    <source>
        <strain evidence="3">h7</strain>
    </source>
</reference>
<protein>
    <recommendedName>
        <fullName evidence="4">CUE domain-containing protein</fullName>
    </recommendedName>
</protein>
<dbReference type="AlphaFoldDB" id="A0A0C2Y7N2"/>
<evidence type="ECO:0000256" key="1">
    <source>
        <dbReference type="SAM" id="MobiDB-lite"/>
    </source>
</evidence>
<feature type="compositionally biased region" description="Basic and acidic residues" evidence="1">
    <location>
        <begin position="536"/>
        <end position="550"/>
    </location>
</feature>
<dbReference type="OrthoDB" id="2413468at2759"/>
<gene>
    <name evidence="2" type="ORF">M413DRAFT_440927</name>
</gene>
<sequence>MKSPLSRLSYVLAFIGEPSRTRQKPANDSDHVLSYYQSPIPNQTRSHARSSSPAKPPITRHARHTRKLSTTSASSSSDYSYDSEATDARDAPSETSGTTRRLGTPSKGGADRRRVAIVQMDSVNNDEYKAPSDAAVSTTTGSIRSRRGHKSNLAGLALVAPPDAALRTYTQLTPPSTAPISADYLNGISTAHQDNKVHHRSASEITTLSPRDVGGLRAAQGPKAIPYEARTKGRRDEDKHNGGVPRLQETRPSRSSSPAHSTKSTRGDNERGPLSLLDSNYPSSNATSMFSPIITPEIGEEKEIHIPVAGPVVVDLDNLKSRKPNTAASWRSESPSQAASASVIGTPSSFTTSTSSAYLRYEPGVHATAGPLPPPPRANINIALSTPPPPRPPRLHSPAPARTKGDIEAVKQALQLPPSIASILASKSPSLLPTKVSQEHQETESLKDSKDDDSELCSMKSIHRREGAFLSNSLDDSVSETPPPPLSLSPTPSVSISTETSLREKGQTIDDASAEALVEVPSVTVVEATPRSNTKLSEKPDHSKFDEWLKENPQLTQPFGEDSGRRAASLENPRRSMSPTSSENNGDAPSPPPKSLRNSLTNNFKRFSTLPLTPSLSSRSGRISSEHSSRSPSPSQHHPPAPLPAAQKSKSTNPAALFCHEVYSQNTTMQRCVIYAAKINELYTHDCGLSEWVVETRSRGQNTHPPRGPSAQSFIPQPRQTSRSSMISEATFPIRPDAYTATDLSKGVYRDITPPGAPPPLPYPSLALNPPRSQSALSNPSVASGTPPSSVRSLVPTASTKGAGFFASLGRKASLSSSRRDRFPPGISSPVSLSAAVKSSPTVLNISHPIINITKPPPTVPGGPRAPPNRVRRSQTFMSTVSHTSPNDRGRNDPIVRRPSLFNLSQETVSEIQSDPDFSQQVDRLHTLLPHADRDILAGYLRRAGQDMLAIGQYMEDERMGTLRRPDF</sequence>
<feature type="region of interest" description="Disordered" evidence="1">
    <location>
        <begin position="749"/>
        <end position="796"/>
    </location>
</feature>
<feature type="compositionally biased region" description="Polar residues" evidence="1">
    <location>
        <begin position="253"/>
        <end position="264"/>
    </location>
</feature>
<dbReference type="EMBL" id="KN831771">
    <property type="protein sequence ID" value="KIM45873.1"/>
    <property type="molecule type" value="Genomic_DNA"/>
</dbReference>
<feature type="compositionally biased region" description="Polar residues" evidence="1">
    <location>
        <begin position="35"/>
        <end position="53"/>
    </location>
</feature>
<feature type="region of interest" description="Disordered" evidence="1">
    <location>
        <begin position="368"/>
        <end position="402"/>
    </location>
</feature>
<name>A0A0C2Y7N2_HEBCY</name>
<feature type="region of interest" description="Disordered" evidence="1">
    <location>
        <begin position="325"/>
        <end position="347"/>
    </location>
</feature>
<feature type="compositionally biased region" description="Low complexity" evidence="1">
    <location>
        <begin position="69"/>
        <end position="83"/>
    </location>
</feature>
<evidence type="ECO:0000313" key="3">
    <source>
        <dbReference type="Proteomes" id="UP000053424"/>
    </source>
</evidence>
<evidence type="ECO:0008006" key="4">
    <source>
        <dbReference type="Google" id="ProtNLM"/>
    </source>
</evidence>